<dbReference type="PANTHER" id="PTHR43939:SF50">
    <property type="entry name" value="NUCLEOPORIN"/>
    <property type="match status" value="1"/>
</dbReference>
<name>A0A8D7AY19_MUSAM</name>
<feature type="coiled-coil region" evidence="1">
    <location>
        <begin position="1105"/>
        <end position="1153"/>
    </location>
</feature>
<feature type="coiled-coil region" evidence="1">
    <location>
        <begin position="904"/>
        <end position="938"/>
    </location>
</feature>
<dbReference type="PANTHER" id="PTHR43939">
    <property type="entry name" value="COILED-COIL DOMAIN-CONTAINING PROTEIN 158"/>
    <property type="match status" value="1"/>
</dbReference>
<feature type="coiled-coil region" evidence="1">
    <location>
        <begin position="560"/>
        <end position="601"/>
    </location>
</feature>
<accession>A0A8D7AY19</accession>
<feature type="coiled-coil region" evidence="1">
    <location>
        <begin position="1352"/>
        <end position="1379"/>
    </location>
</feature>
<feature type="coiled-coil region" evidence="1">
    <location>
        <begin position="1935"/>
        <end position="1983"/>
    </location>
</feature>
<feature type="coiled-coil region" evidence="1">
    <location>
        <begin position="2289"/>
        <end position="2466"/>
    </location>
</feature>
<evidence type="ECO:0000256" key="1">
    <source>
        <dbReference type="SAM" id="Coils"/>
    </source>
</evidence>
<protein>
    <submittedName>
        <fullName evidence="3">(wild Malaysian banana) hypothetical protein</fullName>
    </submittedName>
</protein>
<evidence type="ECO:0000313" key="3">
    <source>
        <dbReference type="EMBL" id="CAG1855105.1"/>
    </source>
</evidence>
<feature type="compositionally biased region" description="Basic and acidic residues" evidence="2">
    <location>
        <begin position="41"/>
        <end position="57"/>
    </location>
</feature>
<sequence length="2697" mass="304432">MDKSKRSDLLAAGRKKLRQFRQKKDQKGGGKDGQSSSNGIKLEKDVDPGERTNKISEPDPGTLTSAVDSDVSAMDLLDPSSAVHHVDLRGVDSAQVVDQGSQDEGGDAEQALIELPVVGEGSSSAFEIVHEEVRPPGLKQHDDESSDVGISVIDGETHEAGGNVLMVALDTDREKQGATTADPGSGLEAAQDVVGLPYLPGERNKVQGDPVYSAENSGIVVLGIESGKEDHEMEKIELQTDVIASKNLEVERAPEAYGFPILAEESQVLGTNFYHEHDEMAPQVSSDRIISLEDSSEMSLPCQDTSIKNTSAEGLTPRHHVVPNWSTSPGEKSEVPYLVTNDKDISAKQNLEMASSNIGTSDESIQIEEYSENPSSSQLTSDNTVSLRENVEIPYLLETDSAQEKEEISAMVDGESLRTTVEEVVQGQCRSSGELPEEISSSPQEMAEELKEEDYYPMSGSTVPVSSSVECYMLNRVVHDGVADELEKFTRYLYLTSVARDFLQFQLDEQTELNHEICKRSSVEHSKLQGFLQETYRNNIVVNEELAQCRYELGAMHAVKEELEIRLLSKNEELEVLNNNFLELQSNLKVSQQELVQLSSELAACMCSLETAQKENVNLITSLTLETDLRKKIEEEKEFLASQNANLASDLLEQKERLCTALDKQNQLECIIKETGSYFEQLAEDNMYLSSSLSLHIAKLKEVEAEHFGSALLFKEAEFQENDYHVERVAPHDVAEDLQSTKGTSGVSCHGQSPLLHKVDNEQSDSFSILGVLKGHVQHAKDILQNLENSIEGLHLYSVLSSRSDGRAGASGVSKLIKAFESKENTEIASEEVHVSRGGLSDDSYALTKEQTSSLRGTIEQIELEIGKAEVHMGKEWNRRTISKSFQMDSQSLKQKSDSIQAKIDELVGNMSKNSCRIEDLQNQFDEIQQDVHDQSMKIYSQVELLQNEMNEIFFISNQERDSIMDAILRAIEKLNKYTASQISDNCDVGSHVMASVDAATKSFVNLHEKLDAANLKYNTLHDSYNEQNKLLSTVLERNEFSASQMHKMYVSLWEHLYESHKSIGTIDAGMKADEILQLLPERYEMLIMHLRKLLDERLLFISKNNELESVLLNKNEEIQDLNKYSDALAKKLEDLQHAKNGLEAILMKKDEEFEESNKKCLDLASKLDCCGSKFDLCAPKLAESAKVTQMSDSMNNDSFSSLMQLEALVGSHIQEHEGTIEQLKLSKKCLLEVNIFPEISYDNLSLPLPMLLKVDFIPKVMELQAQLDSLCVSDIKHEIDLQFFKEYIGMMKEALEASRSELHLKARELEQSEQRLSYVREKLSIAVAKGKGLIVQRDSLKHSLAEKSSELEKCLHELQSKEAMLQEAEAKLKSYSEVDRIEALESELSYIRNSATALRDSFLLKDSVLQRIEEVLEDLDLPEYFHSKDVVEKIELLSKMVAGNSSFRMNDWDKKSSIGGSHSDAGFVVMDSWRDDSQAISNPEFDELKSKYEQLERKFYGLAEHNDMLEQSLVERNSLVQKWEEMLDKIDVPPQLSILDPEDKIEWLGKTLSETQDERDALQMKIKNLEASSDMLVVDLEESYKKLSEVSAEVVAIESEKDFLSESLSKLNFEYLGLSEKVVQHDIDSDNFQREIDFLQKKLAEKIQGCDMEKEIWGLINLVRNAFYESDMSVALSDGNAIKCLEELVSKLVDEYTNLTSEKVLPKDAEELASNRSTLAIGDSVTGDVLHDKEQELINMRVELDKASSHVDLVKNERDEAIDRYHSLMLEIEAISRQQKLLQEEMTAEMEKNKSLLLQLDMMHKEKNALQEQLTQEEEKSASTREKLNIAVRKGKGLVQQRDGLKQEIEEMNTMIAHLKSENNQRVEAFESEKKILVNQLAEAEQNLKISNQTLSRLLRALDGIDVGTEINNTDPLQKLEEIRKINIELHSSLISAEQEAKKSKRAAELLLAELNEVQERADILQEELGRAEAALFEASRQKDDAESARAVALRHLEENDLLHSEERKQQIDNLVELNSGIGQIKKVCFEFSDLLINTFTRHADLLSYIGTFVESIEKQLNCEIVTDLPSDCLFHEENLNSHHPVSELQLYELSEEQSVAENIGFSIQYVLECVSECNDLKRKIHKHFFSFDQQASHLLKIMEAVERKFSSQKEESDSLKRAISELELSIRGKENEICVINRNLSLLYQACSDLITDIENGNSQIAENNLALVGQSVTRSRQSPSEIGRQDIGNHQILTDDCIRSLVDKLFLIVKGTRNDETTELKAMISELQRELGERDVHTSRIAEELVSQIRNAEAVAKRSMTELDSAKTTICSLEKQVESMENDNRLLESRVAELKDLEASINGLHERIHSLNDSLTVKDQEIEALMEALDEEEAQVEDLEKRNKELKNMVEEKSLTLENLEASHEKTLAKLSTTVTKFDELYNLSESLVAEVENLQSQLQSQESEVSFLRQEVTRCTNELLASQEINKKHSSEVHELLKWFDMMISRFGSSNLHMNGEDSQIRLYTDILDKSIASFMAELDDLRMKVSQQTCRTLPGPSEVEQMPFLLVILQKIPLHVNLPPVSMVNSHFYALLNICYFMRSFLIQKNESASAGIVTHMRSGRKFNNDQIAIAIDTEKDDHVIDDEDDDKAHGFKSLTMSRIIPRVSRPITDKIDGMWVSGERLLMRQPTLRLGVLMYWVALHALLASLI</sequence>
<reference evidence="3" key="1">
    <citation type="submission" date="2021-03" db="EMBL/GenBank/DDBJ databases">
        <authorList>
            <consortium name="Genoscope - CEA"/>
            <person name="William W."/>
        </authorList>
    </citation>
    <scope>NUCLEOTIDE SEQUENCE</scope>
    <source>
        <strain evidence="3">Doubled-haploid Pahang</strain>
    </source>
</reference>
<keyword evidence="1" id="KW-0175">Coiled coil</keyword>
<organism evidence="3">
    <name type="scientific">Musa acuminata subsp. malaccensis</name>
    <name type="common">Wild banana</name>
    <name type="synonym">Musa malaccensis</name>
    <dbReference type="NCBI Taxonomy" id="214687"/>
    <lineage>
        <taxon>Eukaryota</taxon>
        <taxon>Viridiplantae</taxon>
        <taxon>Streptophyta</taxon>
        <taxon>Embryophyta</taxon>
        <taxon>Tracheophyta</taxon>
        <taxon>Spermatophyta</taxon>
        <taxon>Magnoliopsida</taxon>
        <taxon>Liliopsida</taxon>
        <taxon>Zingiberales</taxon>
        <taxon>Musaceae</taxon>
        <taxon>Musa</taxon>
    </lineage>
</organism>
<proteinExistence type="predicted"/>
<dbReference type="Gene3D" id="1.10.287.1490">
    <property type="match status" value="2"/>
</dbReference>
<feature type="coiled-coil region" evidence="1">
    <location>
        <begin position="2144"/>
        <end position="2178"/>
    </location>
</feature>
<feature type="region of interest" description="Disordered" evidence="2">
    <location>
        <begin position="431"/>
        <end position="450"/>
    </location>
</feature>
<dbReference type="EMBL" id="HG996476">
    <property type="protein sequence ID" value="CAG1855105.1"/>
    <property type="molecule type" value="Genomic_DNA"/>
</dbReference>
<evidence type="ECO:0000256" key="2">
    <source>
        <dbReference type="SAM" id="MobiDB-lite"/>
    </source>
</evidence>
<feature type="coiled-coil region" evidence="1">
    <location>
        <begin position="1766"/>
        <end position="1902"/>
    </location>
</feature>
<gene>
    <name evidence="3" type="ORF">GSMUA_333310.1</name>
</gene>
<feature type="region of interest" description="Disordered" evidence="2">
    <location>
        <begin position="1"/>
        <end position="66"/>
    </location>
</feature>